<dbReference type="FunFam" id="3.40.50.170:FF:000007">
    <property type="entry name" value="Phosphoribosylglycinamide formyltransferase"/>
    <property type="match status" value="1"/>
</dbReference>
<name>A0A7C6EH59_UNCW3</name>
<dbReference type="GO" id="GO:0004644">
    <property type="term" value="F:phosphoribosylglycinamide formyltransferase activity"/>
    <property type="evidence" value="ECO:0007669"/>
    <property type="project" value="UniProtKB-UniRule"/>
</dbReference>
<comment type="catalytic activity">
    <reaction evidence="5 6">
        <text>N(1)-(5-phospho-beta-D-ribosyl)glycinamide + (6R)-10-formyltetrahydrofolate = N(2)-formyl-N(1)-(5-phospho-beta-D-ribosyl)glycinamide + (6S)-5,6,7,8-tetrahydrofolate + H(+)</text>
        <dbReference type="Rhea" id="RHEA:15053"/>
        <dbReference type="ChEBI" id="CHEBI:15378"/>
        <dbReference type="ChEBI" id="CHEBI:57453"/>
        <dbReference type="ChEBI" id="CHEBI:143788"/>
        <dbReference type="ChEBI" id="CHEBI:147286"/>
        <dbReference type="ChEBI" id="CHEBI:195366"/>
        <dbReference type="EC" id="2.1.2.2"/>
    </reaction>
</comment>
<comment type="pathway">
    <text evidence="1 6">Purine metabolism; IMP biosynthesis via de novo pathway; N(2)-formyl-N(1)-(5-phospho-D-ribosyl)glycinamide from N(1)-(5-phospho-D-ribosyl)glycinamide (10-formyl THF route): step 1/1.</text>
</comment>
<protein>
    <recommendedName>
        <fullName evidence="6">Phosphoribosylglycinamide formyltransferase</fullName>
        <ecNumber evidence="6">2.1.2.2</ecNumber>
    </recommendedName>
    <alternativeName>
        <fullName evidence="6">5'-phosphoribosylglycinamide transformylase</fullName>
    </alternativeName>
    <alternativeName>
        <fullName evidence="6">GAR transformylase</fullName>
        <shortName evidence="6">GART</shortName>
    </alternativeName>
</protein>
<dbReference type="InterPro" id="IPR002376">
    <property type="entry name" value="Formyl_transf_N"/>
</dbReference>
<dbReference type="CDD" id="cd08645">
    <property type="entry name" value="FMT_core_GART"/>
    <property type="match status" value="1"/>
</dbReference>
<feature type="binding site" evidence="6">
    <location>
        <position position="67"/>
    </location>
    <ligand>
        <name>(6R)-10-formyltetrahydrofolate</name>
        <dbReference type="ChEBI" id="CHEBI:195366"/>
    </ligand>
</feature>
<gene>
    <name evidence="6" type="primary">purN</name>
    <name evidence="8" type="ORF">ENW73_08635</name>
</gene>
<dbReference type="InterPro" id="IPR001555">
    <property type="entry name" value="GART_AS"/>
</dbReference>
<evidence type="ECO:0000256" key="3">
    <source>
        <dbReference type="ARBA" id="ARBA00022755"/>
    </source>
</evidence>
<dbReference type="PANTHER" id="PTHR43369:SF2">
    <property type="entry name" value="PHOSPHORIBOSYLGLYCINAMIDE FORMYLTRANSFERASE"/>
    <property type="match status" value="1"/>
</dbReference>
<dbReference type="NCBIfam" id="TIGR00639">
    <property type="entry name" value="PurN"/>
    <property type="match status" value="1"/>
</dbReference>
<dbReference type="EC" id="2.1.2.2" evidence="6"/>
<accession>A0A7C6EH59</accession>
<organism evidence="8">
    <name type="scientific">candidate division WOR-3 bacterium</name>
    <dbReference type="NCBI Taxonomy" id="2052148"/>
    <lineage>
        <taxon>Bacteria</taxon>
        <taxon>Bacteria division WOR-3</taxon>
    </lineage>
</organism>
<feature type="binding site" evidence="6">
    <location>
        <begin position="14"/>
        <end position="16"/>
    </location>
    <ligand>
        <name>N(1)-(5-phospho-beta-D-ribosyl)glycinamide</name>
        <dbReference type="ChEBI" id="CHEBI:143788"/>
    </ligand>
</feature>
<reference evidence="8" key="1">
    <citation type="journal article" date="2020" name="mSystems">
        <title>Genome- and Community-Level Interaction Insights into Carbon Utilization and Element Cycling Functions of Hydrothermarchaeota in Hydrothermal Sediment.</title>
        <authorList>
            <person name="Zhou Z."/>
            <person name="Liu Y."/>
            <person name="Xu W."/>
            <person name="Pan J."/>
            <person name="Luo Z.H."/>
            <person name="Li M."/>
        </authorList>
    </citation>
    <scope>NUCLEOTIDE SEQUENCE [LARGE SCALE GENOMIC DNA]</scope>
    <source>
        <strain evidence="8">SpSt-876</strain>
    </source>
</reference>
<feature type="active site" description="Proton donor" evidence="6">
    <location>
        <position position="111"/>
    </location>
</feature>
<evidence type="ECO:0000256" key="4">
    <source>
        <dbReference type="ARBA" id="ARBA00038440"/>
    </source>
</evidence>
<feature type="binding site" evidence="6">
    <location>
        <position position="109"/>
    </location>
    <ligand>
        <name>(6R)-10-formyltetrahydrofolate</name>
        <dbReference type="ChEBI" id="CHEBI:195366"/>
    </ligand>
</feature>
<comment type="caution">
    <text evidence="8">The sequence shown here is derived from an EMBL/GenBank/DDBJ whole genome shotgun (WGS) entry which is preliminary data.</text>
</comment>
<evidence type="ECO:0000256" key="6">
    <source>
        <dbReference type="HAMAP-Rule" id="MF_01930"/>
    </source>
</evidence>
<dbReference type="UniPathway" id="UPA00074">
    <property type="reaction ID" value="UER00126"/>
</dbReference>
<evidence type="ECO:0000256" key="1">
    <source>
        <dbReference type="ARBA" id="ARBA00005054"/>
    </source>
</evidence>
<dbReference type="GO" id="GO:0006189">
    <property type="term" value="P:'de novo' IMP biosynthetic process"/>
    <property type="evidence" value="ECO:0007669"/>
    <property type="project" value="UniProtKB-UniRule"/>
</dbReference>
<evidence type="ECO:0000256" key="2">
    <source>
        <dbReference type="ARBA" id="ARBA00022679"/>
    </source>
</evidence>
<evidence type="ECO:0000259" key="7">
    <source>
        <dbReference type="Pfam" id="PF00551"/>
    </source>
</evidence>
<keyword evidence="3 6" id="KW-0658">Purine biosynthesis</keyword>
<dbReference type="EMBL" id="DTLI01000206">
    <property type="protein sequence ID" value="HHS52903.1"/>
    <property type="molecule type" value="Genomic_DNA"/>
</dbReference>
<dbReference type="GO" id="GO:0005829">
    <property type="term" value="C:cytosol"/>
    <property type="evidence" value="ECO:0007669"/>
    <property type="project" value="TreeGrafter"/>
</dbReference>
<comment type="caution">
    <text evidence="6">Lacks conserved residue(s) required for the propagation of feature annotation.</text>
</comment>
<dbReference type="Pfam" id="PF00551">
    <property type="entry name" value="Formyl_trans_N"/>
    <property type="match status" value="1"/>
</dbReference>
<dbReference type="InterPro" id="IPR036477">
    <property type="entry name" value="Formyl_transf_N_sf"/>
</dbReference>
<proteinExistence type="inferred from homology"/>
<sequence>MAKKRIGVLVSGRGTNLQAIIDAIERKEIDAEIVVVISNVKNAYALERARNHNIPAIVINHKDFPNREAFEKALIEELDKRRVDLVCLAGFMRVLTPFFVNHYKNRIMNIHPALLPAFKGLYGHHVHEAVLKSGAKFSGCSVHFVTEDVDGGPIIVQRVVPVKDDDTPDTLAERVLVEEHRAYSEAIKLFTEDRLKIEGNRVKVLEKGS</sequence>
<comment type="function">
    <text evidence="6">Catalyzes the transfer of a formyl group from 10-formyltetrahydrofolate to 5-phospho-ribosyl-glycinamide (GAR), producing 5-phospho-ribosyl-N-formylglycinamide (FGAR) and tetrahydrofolate.</text>
</comment>
<dbReference type="InterPro" id="IPR004607">
    <property type="entry name" value="GART"/>
</dbReference>
<dbReference type="HAMAP" id="MF_01930">
    <property type="entry name" value="PurN"/>
    <property type="match status" value="1"/>
</dbReference>
<feature type="site" description="Raises pKa of active site His" evidence="6">
    <location>
        <position position="150"/>
    </location>
</feature>
<evidence type="ECO:0000256" key="5">
    <source>
        <dbReference type="ARBA" id="ARBA00047664"/>
    </source>
</evidence>
<dbReference type="PROSITE" id="PS00373">
    <property type="entry name" value="GART"/>
    <property type="match status" value="1"/>
</dbReference>
<feature type="domain" description="Formyl transferase N-terminal" evidence="7">
    <location>
        <begin position="4"/>
        <end position="187"/>
    </location>
</feature>
<dbReference type="SUPFAM" id="SSF53328">
    <property type="entry name" value="Formyltransferase"/>
    <property type="match status" value="1"/>
</dbReference>
<dbReference type="PANTHER" id="PTHR43369">
    <property type="entry name" value="PHOSPHORIBOSYLGLYCINAMIDE FORMYLTRANSFERASE"/>
    <property type="match status" value="1"/>
</dbReference>
<dbReference type="Gene3D" id="3.40.50.170">
    <property type="entry name" value="Formyl transferase, N-terminal domain"/>
    <property type="match status" value="1"/>
</dbReference>
<comment type="similarity">
    <text evidence="4 6">Belongs to the GART family.</text>
</comment>
<keyword evidence="2 6" id="KW-0808">Transferase</keyword>
<evidence type="ECO:0000313" key="8">
    <source>
        <dbReference type="EMBL" id="HHS52903.1"/>
    </source>
</evidence>
<dbReference type="AlphaFoldDB" id="A0A7C6EH59"/>